<dbReference type="AlphaFoldDB" id="A0A641MBI4"/>
<dbReference type="InterPro" id="IPR013320">
    <property type="entry name" value="ConA-like_dom_sf"/>
</dbReference>
<name>A0A641MBI4_9BACE</name>
<dbReference type="EMBL" id="VWMU01000371">
    <property type="protein sequence ID" value="KAA3706832.1"/>
    <property type="molecule type" value="Genomic_DNA"/>
</dbReference>
<dbReference type="GO" id="GO:0004553">
    <property type="term" value="F:hydrolase activity, hydrolyzing O-glycosyl compounds"/>
    <property type="evidence" value="ECO:0007669"/>
    <property type="project" value="UniProtKB-ARBA"/>
</dbReference>
<sequence length="404" mass="45131">VIVESDVAWRIVDVPDWLTITPLQGEAGQSTIVLQAKSANENAQLRIADFHLQGVEDPSITAIVNVAQRSDLIQSPSALTAKEEGNTVVLTWVAPHEGTPALMEDFEDSGNLAKWTIKNEGNRGWLWQKNEKYKEPYAGNYSMRLLEAWEDIHQDEYLISPVFANGKSLTFYSKSTAPQKNNPQNFYYVEVSSDGGTTWKQIWDLKTDCSVVNKYTCVDIDLSPYMSDNMKIAFHAYDTNQTGLSYWWHIDDVAIYPQVEHSMITGYAIYRNGEKIGNSVTSTFTDIAPLSGENVYTVRAEGAFGDTPDSESVTVSFTGTGICKSPVSLSEVTMSLYQGMLHLESENRIETLVLYSLDGKPVLFTAPGEESCDISINHLEAGVYIAYVFMQDQNHPVIRKLMLK</sequence>
<reference evidence="1" key="1">
    <citation type="journal article" date="2019" name="Nat. Med.">
        <title>A library of human gut bacterial isolates paired with longitudinal multiomics data enables mechanistic microbiome research.</title>
        <authorList>
            <person name="Poyet M."/>
            <person name="Groussin M."/>
            <person name="Gibbons S.M."/>
            <person name="Avila-Pacheco J."/>
            <person name="Jiang X."/>
            <person name="Kearney S.M."/>
            <person name="Perrotta A.R."/>
            <person name="Berdy B."/>
            <person name="Zhao S."/>
            <person name="Lieberman T.D."/>
            <person name="Swanson P.K."/>
            <person name="Smith M."/>
            <person name="Roesemann S."/>
            <person name="Alexander J.E."/>
            <person name="Rich S.A."/>
            <person name="Livny J."/>
            <person name="Vlamakis H."/>
            <person name="Clish C."/>
            <person name="Bullock K."/>
            <person name="Deik A."/>
            <person name="Scott J."/>
            <person name="Pierce K.A."/>
            <person name="Xavier R.J."/>
            <person name="Alm E.J."/>
        </authorList>
    </citation>
    <scope>NUCLEOTIDE SEQUENCE</scope>
    <source>
        <strain evidence="1">BIOML-A21</strain>
    </source>
</reference>
<comment type="caution">
    <text evidence="1">The sequence shown here is derived from an EMBL/GenBank/DDBJ whole genome shotgun (WGS) entry which is preliminary data.</text>
</comment>
<proteinExistence type="predicted"/>
<dbReference type="GO" id="GO:0005975">
    <property type="term" value="P:carbohydrate metabolic process"/>
    <property type="evidence" value="ECO:0007669"/>
    <property type="project" value="UniProtKB-ARBA"/>
</dbReference>
<accession>A0A641MBI4</accession>
<evidence type="ECO:0000313" key="1">
    <source>
        <dbReference type="EMBL" id="KAA3706832.1"/>
    </source>
</evidence>
<feature type="non-terminal residue" evidence="1">
    <location>
        <position position="1"/>
    </location>
</feature>
<dbReference type="RefSeq" id="WP_192910056.1">
    <property type="nucleotide sequence ID" value="NZ_VWMU01000371.1"/>
</dbReference>
<gene>
    <name evidence="1" type="ORF">F3F94_20325</name>
</gene>
<dbReference type="NCBIfam" id="NF038128">
    <property type="entry name" value="choice_anch_J"/>
    <property type="match status" value="1"/>
</dbReference>
<dbReference type="Gene3D" id="2.60.40.10">
    <property type="entry name" value="Immunoglobulins"/>
    <property type="match status" value="1"/>
</dbReference>
<dbReference type="InterPro" id="IPR013783">
    <property type="entry name" value="Ig-like_fold"/>
</dbReference>
<dbReference type="Gene3D" id="2.60.120.200">
    <property type="match status" value="1"/>
</dbReference>
<organism evidence="1">
    <name type="scientific">Bacteroides salyersiae</name>
    <dbReference type="NCBI Taxonomy" id="291644"/>
    <lineage>
        <taxon>Bacteria</taxon>
        <taxon>Pseudomonadati</taxon>
        <taxon>Bacteroidota</taxon>
        <taxon>Bacteroidia</taxon>
        <taxon>Bacteroidales</taxon>
        <taxon>Bacteroidaceae</taxon>
        <taxon>Bacteroides</taxon>
    </lineage>
</organism>
<protein>
    <submittedName>
        <fullName evidence="1">Peptidase M6</fullName>
    </submittedName>
</protein>
<dbReference type="SUPFAM" id="SSF49899">
    <property type="entry name" value="Concanavalin A-like lectins/glucanases"/>
    <property type="match status" value="1"/>
</dbReference>